<dbReference type="InterPro" id="IPR012341">
    <property type="entry name" value="6hp_glycosidase-like_sf"/>
</dbReference>
<dbReference type="AlphaFoldDB" id="A0AAC9N770"/>
<protein>
    <recommendedName>
        <fullName evidence="5">Glycosyl hydrolase family 95 N-terminal domain-containing protein</fullName>
    </recommendedName>
</protein>
<organism evidence="3 4">
    <name type="scientific">Flavobacterium gilvum</name>
    <dbReference type="NCBI Taxonomy" id="1492737"/>
    <lineage>
        <taxon>Bacteria</taxon>
        <taxon>Pseudomonadati</taxon>
        <taxon>Bacteroidota</taxon>
        <taxon>Flavobacteriia</taxon>
        <taxon>Flavobacteriales</taxon>
        <taxon>Flavobacteriaceae</taxon>
        <taxon>Flavobacterium</taxon>
    </lineage>
</organism>
<dbReference type="SUPFAM" id="SSF48208">
    <property type="entry name" value="Six-hairpin glycosidases"/>
    <property type="match status" value="1"/>
</dbReference>
<name>A0AAC9N770_9FLAO</name>
<dbReference type="PANTHER" id="PTHR31084">
    <property type="entry name" value="ALPHA-L-FUCOSIDASE 2"/>
    <property type="match status" value="1"/>
</dbReference>
<dbReference type="GO" id="GO:0004560">
    <property type="term" value="F:alpha-L-fucosidase activity"/>
    <property type="evidence" value="ECO:0007669"/>
    <property type="project" value="TreeGrafter"/>
</dbReference>
<proteinExistence type="predicted"/>
<keyword evidence="4" id="KW-1185">Reference proteome</keyword>
<dbReference type="InterPro" id="IPR008928">
    <property type="entry name" value="6-hairpin_glycosidase_sf"/>
</dbReference>
<gene>
    <name evidence="3" type="ORF">EM308_14115</name>
</gene>
<feature type="domain" description="Glycosyl hydrolase family 95 catalytic" evidence="2">
    <location>
        <begin position="294"/>
        <end position="655"/>
    </location>
</feature>
<evidence type="ECO:0000259" key="2">
    <source>
        <dbReference type="Pfam" id="PF22124"/>
    </source>
</evidence>
<dbReference type="Proteomes" id="UP000175968">
    <property type="component" value="Chromosome"/>
</dbReference>
<dbReference type="KEGG" id="fgl:EM308_14115"/>
<sequence length="758" mass="85563">MKKTLLFLFLCSLTAFSQKKQKDQDFPKQENNLALPAPINSWDEAIPLGNGLTGGLLWGEKNLIRLSLDRGDLWDERTNGPKEWWKTQTWAKGGNMWEGAYHGSTPTKLPAGAVEFTLANGTSIKSFELNKRTAEGIVHFENGQDARVFFSAVKPVALMRIPVAKYDAIQVMSSMQVSEKYRGKSAGPDSHTVKSLGYPAATNGAVGNAKWYVQEASEGLVYCVYTETRQVKNEMLTAIAVTTSRDGGDLIELAKKRCSEILDQGINKSLTEHIAWWKNFWDQSQINLPEKRMQDYYTFARYLYGSGSRANTPPMPLQGVWTSATGSLPPWKGDYHSDLNTQMTYIAYQEAGNFSEGSSYINFLWNKRDQWRAFAKDFYETSGLSVPGVMSYGGQPLGGWGAYSLSPTMTSWNAHLFYLHWLYTADDVFLKERAYPWCKEAAECLRDLLKPDANGKLKLLRSSSPEIFGNHWLEPNTNYDLMSIKMHFLAVAEMADAQGLTAEAKSWNDLADKLGDFHVAEDGELMLDSKLLLRENHRHLSNIIGIYPFNLITVEGTNEDQRRITTTLKRPEWNAEKHNEWCGYSWAWMSCLQARTGNSESAYHHLDVFEKAYILRNGFHVNQDQTPDTRYGFGGGKPFTLEGNFIAMQAVQEMLLQSWSPTPGKANSGVIRIFSATPKEWANVSFNDLRAEGGYKVSAIRKAGKTVWFSIKSKKEGTVRIKDNFEGQKPKWNVKDVKNNNGIYEVELKAGQQLEAKF</sequence>
<dbReference type="InterPro" id="IPR049053">
    <property type="entry name" value="AFCA-like_C"/>
</dbReference>
<evidence type="ECO:0000313" key="4">
    <source>
        <dbReference type="Proteomes" id="UP000175968"/>
    </source>
</evidence>
<evidence type="ECO:0000259" key="1">
    <source>
        <dbReference type="Pfam" id="PF21307"/>
    </source>
</evidence>
<dbReference type="Pfam" id="PF22124">
    <property type="entry name" value="Glyco_hydro_95_cat"/>
    <property type="match status" value="1"/>
</dbReference>
<evidence type="ECO:0000313" key="3">
    <source>
        <dbReference type="EMBL" id="AOW10544.1"/>
    </source>
</evidence>
<dbReference type="PANTHER" id="PTHR31084:SF0">
    <property type="entry name" value="ALPHA-L-FUCOSIDASE 2"/>
    <property type="match status" value="1"/>
</dbReference>
<dbReference type="GO" id="GO:0005975">
    <property type="term" value="P:carbohydrate metabolic process"/>
    <property type="evidence" value="ECO:0007669"/>
    <property type="project" value="InterPro"/>
</dbReference>
<evidence type="ECO:0008006" key="5">
    <source>
        <dbReference type="Google" id="ProtNLM"/>
    </source>
</evidence>
<reference evidence="3 4" key="1">
    <citation type="submission" date="2016-10" db="EMBL/GenBank/DDBJ databases">
        <title>Flavobacterium gilvum sp. nov., isolated from stream water.</title>
        <authorList>
            <person name="Shin S.-K."/>
            <person name="Cho Y.-J."/>
            <person name="Yi H."/>
        </authorList>
    </citation>
    <scope>NUCLEOTIDE SEQUENCE [LARGE SCALE GENOMIC DNA]</scope>
    <source>
        <strain evidence="3 4">EM1308</strain>
    </source>
</reference>
<feature type="domain" description="Alpha fucosidase A-like C-terminal" evidence="1">
    <location>
        <begin position="667"/>
        <end position="753"/>
    </location>
</feature>
<dbReference type="RefSeq" id="WP_035636684.1">
    <property type="nucleotide sequence ID" value="NZ_CP017479.1"/>
</dbReference>
<dbReference type="Pfam" id="PF21307">
    <property type="entry name" value="Glyco_hydro_95_C"/>
    <property type="match status" value="1"/>
</dbReference>
<dbReference type="Gene3D" id="1.50.10.10">
    <property type="match status" value="1"/>
</dbReference>
<dbReference type="InterPro" id="IPR054363">
    <property type="entry name" value="GH95_cat"/>
</dbReference>
<accession>A0AAC9N770</accession>
<dbReference type="EMBL" id="CP017479">
    <property type="protein sequence ID" value="AOW10544.1"/>
    <property type="molecule type" value="Genomic_DNA"/>
</dbReference>